<dbReference type="Proteomes" id="UP000031672">
    <property type="component" value="Unassembled WGS sequence"/>
</dbReference>
<dbReference type="EMBL" id="JTKH01000024">
    <property type="protein sequence ID" value="KII76155.1"/>
    <property type="molecule type" value="Genomic_DNA"/>
</dbReference>
<keyword evidence="2" id="KW-1185">Reference proteome</keyword>
<proteinExistence type="predicted"/>
<accession>A0A0C2JK47</accession>
<accession>A0A0C2NIJ8</accession>
<dbReference type="RefSeq" id="WP_040992088.1">
    <property type="nucleotide sequence ID" value="NZ_JBFRUC010000040.1"/>
</dbReference>
<dbReference type="STRING" id="1461322.OJ16_15175"/>
<comment type="caution">
    <text evidence="1">The sequence shown here is derived from an EMBL/GenBank/DDBJ whole genome shotgun (WGS) entry which is preliminary data.</text>
</comment>
<evidence type="ECO:0008006" key="3">
    <source>
        <dbReference type="Google" id="ProtNLM"/>
    </source>
</evidence>
<organism evidence="1 2">
    <name type="scientific">Vibrio renipiscarius</name>
    <dbReference type="NCBI Taxonomy" id="1461322"/>
    <lineage>
        <taxon>Bacteria</taxon>
        <taxon>Pseudomonadati</taxon>
        <taxon>Pseudomonadota</taxon>
        <taxon>Gammaproteobacteria</taxon>
        <taxon>Vibrionales</taxon>
        <taxon>Vibrionaceae</taxon>
        <taxon>Vibrio</taxon>
    </lineage>
</organism>
<dbReference type="AlphaFoldDB" id="A0A0C2JK47"/>
<sequence length="182" mass="20248">MTPSITRSRVTLLALIFVFALPALIAKLVLSQHWYNSGVTNKGQLIDPSANFEALGIKNPYFGEQWQLGYVVPAKCDAICQQHLHLLKQSHIALGKYQQRVAPVVFVREDSDLAAIEGLSFDVISVNEAFSQVVDRSEYVIVDPLGQLVMRYPNVQSEDKLVAQSKDVLGDLRKLLKLSRVG</sequence>
<gene>
    <name evidence="1" type="ORF">OJ16_15175</name>
</gene>
<evidence type="ECO:0000313" key="2">
    <source>
        <dbReference type="Proteomes" id="UP000031672"/>
    </source>
</evidence>
<dbReference type="OrthoDB" id="9785445at2"/>
<reference evidence="1 2" key="1">
    <citation type="submission" date="2014-11" db="EMBL/GenBank/DDBJ databases">
        <title>Draft Genome Sequence of Vibrio piscirenalis strains CECT 8603T and CECT 8604, two marine Gammaproteobacterium isolated from cultured gilthead sea bream (Sparus aurata).</title>
        <authorList>
            <person name="Arahal D.R."/>
            <person name="Rodrigo-Torres L."/>
            <person name="Lucena T."/>
            <person name="Pujalte M.J."/>
        </authorList>
    </citation>
    <scope>NUCLEOTIDE SEQUENCE [LARGE SCALE GENOMIC DNA]</scope>
    <source>
        <strain evidence="1 2">DCR 1-4-2</strain>
    </source>
</reference>
<protein>
    <recommendedName>
        <fullName evidence="3">Cytochrome oxidase biogenesis cluster protein</fullName>
    </recommendedName>
</protein>
<name>A0A0C2JK47_9VIBR</name>
<evidence type="ECO:0000313" key="1">
    <source>
        <dbReference type="EMBL" id="KII76155.1"/>
    </source>
</evidence>